<organism evidence="3 4">
    <name type="scientific">Candidatus Blautia stercorigallinarum</name>
    <dbReference type="NCBI Taxonomy" id="2838501"/>
    <lineage>
        <taxon>Bacteria</taxon>
        <taxon>Bacillati</taxon>
        <taxon>Bacillota</taxon>
        <taxon>Clostridia</taxon>
        <taxon>Lachnospirales</taxon>
        <taxon>Lachnospiraceae</taxon>
        <taxon>Blautia</taxon>
    </lineage>
</organism>
<keyword evidence="1" id="KW-1133">Transmembrane helix</keyword>
<dbReference type="Pfam" id="PF13786">
    <property type="entry name" value="DUF4179"/>
    <property type="match status" value="1"/>
</dbReference>
<accession>A0A9D1PCV4</accession>
<dbReference type="InterPro" id="IPR025436">
    <property type="entry name" value="DUF4179"/>
</dbReference>
<dbReference type="AlphaFoldDB" id="A0A9D1PCV4"/>
<gene>
    <name evidence="3" type="ORF">H9747_05175</name>
</gene>
<evidence type="ECO:0000313" key="3">
    <source>
        <dbReference type="EMBL" id="HIV38380.1"/>
    </source>
</evidence>
<feature type="transmembrane region" description="Helical" evidence="1">
    <location>
        <begin position="38"/>
        <end position="55"/>
    </location>
</feature>
<dbReference type="Gene3D" id="2.60.40.1630">
    <property type="entry name" value="bacillus anthracis domain"/>
    <property type="match status" value="1"/>
</dbReference>
<evidence type="ECO:0000313" key="4">
    <source>
        <dbReference type="Proteomes" id="UP000886814"/>
    </source>
</evidence>
<comment type="caution">
    <text evidence="3">The sequence shown here is derived from an EMBL/GenBank/DDBJ whole genome shotgun (WGS) entry which is preliminary data.</text>
</comment>
<name>A0A9D1PCV4_9FIRM</name>
<keyword evidence="1" id="KW-0812">Transmembrane</keyword>
<protein>
    <submittedName>
        <fullName evidence="3">DUF4179 domain-containing protein</fullName>
    </submittedName>
</protein>
<dbReference type="EMBL" id="DXIQ01000031">
    <property type="protein sequence ID" value="HIV38380.1"/>
    <property type="molecule type" value="Genomic_DNA"/>
</dbReference>
<sequence>MKKIELDSIAIPQALDLAVEKGIQTGKKELRKKKRKKIFFSTSAAAAVLLVFAGYCGANPAFAKDLPLIGGIFQELQDKSRVTGDWAQNGENLSEPLETPEKSEEEILQEMYEKYGDEAGNIRITPVEVYCDGTSLYLTLRLENVEEKGFGELLKRGDTGEYADMQIDGNLRYKDMEQNFSVWMTVTQKDSHVVDGMIQIPFDQPIEAKEDGSFQMEIQLLAWNDSSRTAQPEAFADMQDTRYCLIGQQIWNLEIPVSIDGARTQRYTVEQTGEKGFGLEKILVSPYDIKVKQIRPQMDSQEKDTFYLECLKNLKEVTGIDGYAVYEEDKHMGLEMPLDSVLLAFDQDGDPLEWTDSSSMEGYDVFSTKQKKITRLYLYQLPDFGGYTVMKDQENARKLALFSYELEIGDEP</sequence>
<proteinExistence type="predicted"/>
<evidence type="ECO:0000259" key="2">
    <source>
        <dbReference type="Pfam" id="PF13786"/>
    </source>
</evidence>
<feature type="domain" description="DUF4179" evidence="2">
    <location>
        <begin position="33"/>
        <end position="143"/>
    </location>
</feature>
<keyword evidence="1" id="KW-0472">Membrane</keyword>
<reference evidence="3" key="1">
    <citation type="journal article" date="2021" name="PeerJ">
        <title>Extensive microbial diversity within the chicken gut microbiome revealed by metagenomics and culture.</title>
        <authorList>
            <person name="Gilroy R."/>
            <person name="Ravi A."/>
            <person name="Getino M."/>
            <person name="Pursley I."/>
            <person name="Horton D.L."/>
            <person name="Alikhan N.F."/>
            <person name="Baker D."/>
            <person name="Gharbi K."/>
            <person name="Hall N."/>
            <person name="Watson M."/>
            <person name="Adriaenssens E.M."/>
            <person name="Foster-Nyarko E."/>
            <person name="Jarju S."/>
            <person name="Secka A."/>
            <person name="Antonio M."/>
            <person name="Oren A."/>
            <person name="Chaudhuri R.R."/>
            <person name="La Ragione R."/>
            <person name="Hildebrand F."/>
            <person name="Pallen M.J."/>
        </authorList>
    </citation>
    <scope>NUCLEOTIDE SEQUENCE</scope>
    <source>
        <strain evidence="3">CHK195-9823</strain>
    </source>
</reference>
<reference evidence="3" key="2">
    <citation type="submission" date="2021-04" db="EMBL/GenBank/DDBJ databases">
        <authorList>
            <person name="Gilroy R."/>
        </authorList>
    </citation>
    <scope>NUCLEOTIDE SEQUENCE</scope>
    <source>
        <strain evidence="3">CHK195-9823</strain>
    </source>
</reference>
<evidence type="ECO:0000256" key="1">
    <source>
        <dbReference type="SAM" id="Phobius"/>
    </source>
</evidence>
<dbReference type="Proteomes" id="UP000886814">
    <property type="component" value="Unassembled WGS sequence"/>
</dbReference>